<organism evidence="2 3">
    <name type="scientific">Pseudoalteromonas marina</name>
    <dbReference type="NCBI Taxonomy" id="267375"/>
    <lineage>
        <taxon>Bacteria</taxon>
        <taxon>Pseudomonadati</taxon>
        <taxon>Pseudomonadota</taxon>
        <taxon>Gammaproteobacteria</taxon>
        <taxon>Alteromonadales</taxon>
        <taxon>Pseudoalteromonadaceae</taxon>
        <taxon>Pseudoalteromonas</taxon>
    </lineage>
</organism>
<dbReference type="InterPro" id="IPR024079">
    <property type="entry name" value="MetalloPept_cat_dom_sf"/>
</dbReference>
<evidence type="ECO:0000256" key="1">
    <source>
        <dbReference type="SAM" id="SignalP"/>
    </source>
</evidence>
<proteinExistence type="predicted"/>
<dbReference type="RefSeq" id="WP_305471708.1">
    <property type="nucleotide sequence ID" value="NZ_JAUYVT010000004.1"/>
</dbReference>
<accession>A0ABT9FCF5</accession>
<evidence type="ECO:0000313" key="2">
    <source>
        <dbReference type="EMBL" id="MDP2564431.1"/>
    </source>
</evidence>
<keyword evidence="1" id="KW-0732">Signal</keyword>
<comment type="caution">
    <text evidence="2">The sequence shown here is derived from an EMBL/GenBank/DDBJ whole genome shotgun (WGS) entry which is preliminary data.</text>
</comment>
<feature type="chain" id="PRO_5046824067" evidence="1">
    <location>
        <begin position="22"/>
        <end position="455"/>
    </location>
</feature>
<protein>
    <submittedName>
        <fullName evidence="2">M12 family metallo-peptidase</fullName>
    </submittedName>
</protein>
<dbReference type="Proteomes" id="UP001177212">
    <property type="component" value="Unassembled WGS sequence"/>
</dbReference>
<dbReference type="Gene3D" id="3.40.390.10">
    <property type="entry name" value="Collagenase (Catalytic Domain)"/>
    <property type="match status" value="1"/>
</dbReference>
<evidence type="ECO:0000313" key="3">
    <source>
        <dbReference type="Proteomes" id="UP001177212"/>
    </source>
</evidence>
<reference evidence="2" key="1">
    <citation type="submission" date="2023-07" db="EMBL/GenBank/DDBJ databases">
        <title>Genome content predicts the carbon catabolic preferences of heterotrophic bacteria.</title>
        <authorList>
            <person name="Gralka M."/>
        </authorList>
    </citation>
    <scope>NUCLEOTIDE SEQUENCE</scope>
    <source>
        <strain evidence="2">4G09</strain>
    </source>
</reference>
<keyword evidence="3" id="KW-1185">Reference proteome</keyword>
<sequence length="455" mass="51606">MFKKLLFITFSLTNIFNVCHATSYPINDHIKNTSDNKYNKSNQEPVFTQANTFFEYPNRQTFTPNELTTTSTMFFYTPALASQLGSVKNVKKFIVESVNISNTTYQNSGVPLEIKIAGIQKFYAPYDDTLNLNNGRFESFSDTKPNEHIKNLSASHFILVNRFYSQHHFSTGAGERGGIYAYISPQFNSPNGTRTFTHETGHLLGAMHDATINKDEALIEHAYGYNCNGYASTMSVGRNRGTPFLSSPHILINGQPCGDEHANFAKALSNQLDKNNNYLKDLPNIKPLEEPQGQFNFNKFRVIETEDKEYLQITVSFNDINKNTSVQLFSDSTLLKNFDNPIIASAQKNEIFLLNYELVQDWEYQQNTKILFTVEFPTQIKLSTNTITYNISSDETDIELKEINNTTAEKTKSGGISLLIGLLTPLAFIRRRQTNTTYIKSHTQNIVKSDKPVLN</sequence>
<gene>
    <name evidence="2" type="ORF">Q8W34_07275</name>
</gene>
<name>A0ABT9FCF5_9GAMM</name>
<feature type="signal peptide" evidence="1">
    <location>
        <begin position="1"/>
        <end position="21"/>
    </location>
</feature>
<dbReference type="EMBL" id="JAUYVT010000004">
    <property type="protein sequence ID" value="MDP2564431.1"/>
    <property type="molecule type" value="Genomic_DNA"/>
</dbReference>
<dbReference type="SUPFAM" id="SSF55486">
    <property type="entry name" value="Metalloproteases ('zincins'), catalytic domain"/>
    <property type="match status" value="1"/>
</dbReference>
<dbReference type="Pfam" id="PF13582">
    <property type="entry name" value="Reprolysin_3"/>
    <property type="match status" value="1"/>
</dbReference>